<dbReference type="GO" id="GO:0004553">
    <property type="term" value="F:hydrolase activity, hydrolyzing O-glycosyl compounds"/>
    <property type="evidence" value="ECO:0007669"/>
    <property type="project" value="InterPro"/>
</dbReference>
<dbReference type="SUPFAM" id="SSF52279">
    <property type="entry name" value="Beta-D-glucan exohydrolase, C-terminal domain"/>
    <property type="match status" value="1"/>
</dbReference>
<gene>
    <name evidence="9" type="ORF">EJC51_02740</name>
</gene>
<dbReference type="Gene3D" id="3.20.20.80">
    <property type="entry name" value="Glycosidases"/>
    <property type="match status" value="1"/>
</dbReference>
<feature type="compositionally biased region" description="Low complexity" evidence="4">
    <location>
        <begin position="7"/>
        <end position="17"/>
    </location>
</feature>
<dbReference type="Pfam" id="PF01915">
    <property type="entry name" value="Glyco_hydro_3_C"/>
    <property type="match status" value="1"/>
</dbReference>
<evidence type="ECO:0000259" key="7">
    <source>
        <dbReference type="Pfam" id="PF13802"/>
    </source>
</evidence>
<evidence type="ECO:0000259" key="8">
    <source>
        <dbReference type="Pfam" id="PF21365"/>
    </source>
</evidence>
<dbReference type="InterPro" id="IPR051816">
    <property type="entry name" value="Glycosyl_Hydrolase_31"/>
</dbReference>
<dbReference type="InterPro" id="IPR036881">
    <property type="entry name" value="Glyco_hydro_3_C_sf"/>
</dbReference>
<sequence>MRRPARWPRTPWPTAAPVTSAHSSRPDCAAGSLSAPSRPRPTGSYPYALHWADKHLPAVVWTSYGGQETSRAPTAVLPDEADRAGRLPQTWYRGDDAFPHPLDHDVRRGPGAVFRLVPGQLAHGDVVTGAFTRGPRRRRPSHGRPTTSTRSRLGRGRRTAPALVRRRGRAHGLDPEYRWSPRDGPLPCAHHHRGARGVRPPLRGFTFCSSNRSSASEPPPQRPRPHSTGRPRLSPSNSTVNPASPEALDAHSPHRLAIATATRIGRNGMPMYQHVEAGIERRTQGEVLRVEPWGPHAVRVRAAADSIDDERSWALDLPVRDAGEAEVQVREDGTARLVNGRITVEADADGRLRFLRTGEVDEGRELLAEKRPYHGYPGPRVHTPRGDGTYTAEQFFEGYDGERIHGLGQQPHGGLDHKGRVIDLVQRNTVVTIPFLHSSRGYGLLWNSPATGRVELAADATRWVADQTRQIDYWIVAGDNPAEIMSAYADATGHPPLLPDWASGFWQSKLRYRTQDELLAVAREHHRRGLPLSVIVCDFFHWTRMGDWSFDPEDWPDPAAMTKELDSLGVRLVVSVWPTLEDDSANLDALRACGGLVRDSHGGLLRHHWPARGGDQRYLPMAYYDATHPRARHLLWEQLHANYLRSGVTAFWLDACEPDLPPSIAPRAVYHAGPGPQVGNAYGAEHARAVADGFRATGDDRPLSLIRSAWAGSQRHGVALWSGDILPTFDSLAAQVRAGLNVALSGIPWWHTDIGGFLGGNPDDPAYRELLIRWFQYGTFSPVMRLHGDREPNQPFSARMSGGPNEVWSYGEQAYPILRHHLLLRERLRPYLHGLAETAHRTGAPPMRPLFFDFPDDATAWDVDDQYMLGPDLLVAPVVEAGARERAVHLPHGARWIDTATGTEHEGGRTLTVAAPLERIPVFVRAGSALTGTQVY</sequence>
<dbReference type="InterPro" id="IPR025887">
    <property type="entry name" value="Glyco_hydro_31_N_dom"/>
</dbReference>
<dbReference type="GO" id="GO:0030246">
    <property type="term" value="F:carbohydrate binding"/>
    <property type="evidence" value="ECO:0007669"/>
    <property type="project" value="InterPro"/>
</dbReference>
<evidence type="ECO:0000313" key="10">
    <source>
        <dbReference type="Proteomes" id="UP000280197"/>
    </source>
</evidence>
<feature type="compositionally biased region" description="Basic and acidic residues" evidence="4">
    <location>
        <begin position="171"/>
        <end position="181"/>
    </location>
</feature>
<dbReference type="InterPro" id="IPR013780">
    <property type="entry name" value="Glyco_hydro_b"/>
</dbReference>
<protein>
    <submittedName>
        <fullName evidence="9">Family 31 glucosidase</fullName>
    </submittedName>
</protein>
<dbReference type="Gene3D" id="3.40.50.1700">
    <property type="entry name" value="Glycoside hydrolase family 3 C-terminal domain"/>
    <property type="match status" value="1"/>
</dbReference>
<dbReference type="InterPro" id="IPR017853">
    <property type="entry name" value="GH"/>
</dbReference>
<proteinExistence type="inferred from homology"/>
<feature type="compositionally biased region" description="Polar residues" evidence="4">
    <location>
        <begin position="207"/>
        <end position="216"/>
    </location>
</feature>
<dbReference type="SUPFAM" id="SSF74650">
    <property type="entry name" value="Galactose mutarotase-like"/>
    <property type="match status" value="1"/>
</dbReference>
<name>A0A3Q9BVP3_9ACTN</name>
<dbReference type="CDD" id="cd06591">
    <property type="entry name" value="GH31_xylosidase_XylS"/>
    <property type="match status" value="1"/>
</dbReference>
<dbReference type="InterPro" id="IPR002772">
    <property type="entry name" value="Glyco_hydro_3_C"/>
</dbReference>
<keyword evidence="3" id="KW-0326">Glycosidase</keyword>
<dbReference type="InterPro" id="IPR048395">
    <property type="entry name" value="Glyco_hydro_31_C"/>
</dbReference>
<keyword evidence="2 3" id="KW-0378">Hydrolase</keyword>
<evidence type="ECO:0000256" key="3">
    <source>
        <dbReference type="RuleBase" id="RU361185"/>
    </source>
</evidence>
<dbReference type="PANTHER" id="PTHR43863:SF2">
    <property type="entry name" value="MALTASE-GLUCOAMYLASE"/>
    <property type="match status" value="1"/>
</dbReference>
<reference evidence="9 10" key="1">
    <citation type="submission" date="2018-12" db="EMBL/GenBank/DDBJ databases">
        <authorList>
            <person name="Li K."/>
        </authorList>
    </citation>
    <scope>NUCLEOTIDE SEQUENCE [LARGE SCALE GENOMIC DNA]</scope>
    <source>
        <strain evidence="10">CR22</strain>
    </source>
</reference>
<dbReference type="KEGG" id="saqu:EJC51_02740"/>
<dbReference type="InterPro" id="IPR011013">
    <property type="entry name" value="Gal_mutarotase_sf_dom"/>
</dbReference>
<dbReference type="SUPFAM" id="SSF51011">
    <property type="entry name" value="Glycosyl hydrolase domain"/>
    <property type="match status" value="1"/>
</dbReference>
<feature type="domain" description="Glycoside hydrolase family 3 C-terminal" evidence="6">
    <location>
        <begin position="45"/>
        <end position="100"/>
    </location>
</feature>
<feature type="domain" description="Glycosyl hydrolase family 31 C-terminal" evidence="8">
    <location>
        <begin position="843"/>
        <end position="929"/>
    </location>
</feature>
<accession>A0A3Q9BVP3</accession>
<keyword evidence="10" id="KW-1185">Reference proteome</keyword>
<evidence type="ECO:0000256" key="4">
    <source>
        <dbReference type="SAM" id="MobiDB-lite"/>
    </source>
</evidence>
<dbReference type="Pfam" id="PF21365">
    <property type="entry name" value="Glyco_hydro_31_3rd"/>
    <property type="match status" value="1"/>
</dbReference>
<dbReference type="Proteomes" id="UP000280197">
    <property type="component" value="Chromosome"/>
</dbReference>
<organism evidence="9 10">
    <name type="scientific">Streptomyces aquilus</name>
    <dbReference type="NCBI Taxonomy" id="2548456"/>
    <lineage>
        <taxon>Bacteria</taxon>
        <taxon>Bacillati</taxon>
        <taxon>Actinomycetota</taxon>
        <taxon>Actinomycetes</taxon>
        <taxon>Kitasatosporales</taxon>
        <taxon>Streptomycetaceae</taxon>
        <taxon>Streptomyces</taxon>
    </lineage>
</organism>
<dbReference type="SUPFAM" id="SSF51445">
    <property type="entry name" value="(Trans)glycosidases"/>
    <property type="match status" value="1"/>
</dbReference>
<comment type="similarity">
    <text evidence="1 3">Belongs to the glycosyl hydrolase 31 family.</text>
</comment>
<evidence type="ECO:0000313" key="9">
    <source>
        <dbReference type="EMBL" id="AZP15129.1"/>
    </source>
</evidence>
<dbReference type="PANTHER" id="PTHR43863">
    <property type="entry name" value="HYDROLASE, PUTATIVE (AFU_ORTHOLOGUE AFUA_1G03140)-RELATED"/>
    <property type="match status" value="1"/>
</dbReference>
<feature type="region of interest" description="Disordered" evidence="4">
    <location>
        <begin position="1"/>
        <end position="45"/>
    </location>
</feature>
<dbReference type="AlphaFoldDB" id="A0A3Q9BVP3"/>
<dbReference type="GO" id="GO:0005975">
    <property type="term" value="P:carbohydrate metabolic process"/>
    <property type="evidence" value="ECO:0007669"/>
    <property type="project" value="InterPro"/>
</dbReference>
<dbReference type="EMBL" id="CP034463">
    <property type="protein sequence ID" value="AZP15129.1"/>
    <property type="molecule type" value="Genomic_DNA"/>
</dbReference>
<feature type="region of interest" description="Disordered" evidence="4">
    <location>
        <begin position="131"/>
        <end position="254"/>
    </location>
</feature>
<evidence type="ECO:0000256" key="2">
    <source>
        <dbReference type="ARBA" id="ARBA00022801"/>
    </source>
</evidence>
<dbReference type="InterPro" id="IPR000322">
    <property type="entry name" value="Glyco_hydro_31_TIM"/>
</dbReference>
<dbReference type="Gene3D" id="2.60.40.1760">
    <property type="entry name" value="glycosyl hydrolase (family 31)"/>
    <property type="match status" value="1"/>
</dbReference>
<feature type="domain" description="Glycoside hydrolase family 31 N-terminal" evidence="7">
    <location>
        <begin position="288"/>
        <end position="454"/>
    </location>
</feature>
<feature type="compositionally biased region" description="Basic residues" evidence="4">
    <location>
        <begin position="152"/>
        <end position="170"/>
    </location>
</feature>
<feature type="domain" description="Glycoside hydrolase family 31 TIM barrel" evidence="5">
    <location>
        <begin position="495"/>
        <end position="833"/>
    </location>
</feature>
<evidence type="ECO:0000259" key="6">
    <source>
        <dbReference type="Pfam" id="PF01915"/>
    </source>
</evidence>
<dbReference type="Gene3D" id="2.60.40.1180">
    <property type="entry name" value="Golgi alpha-mannosidase II"/>
    <property type="match status" value="1"/>
</dbReference>
<dbReference type="Pfam" id="PF01055">
    <property type="entry name" value="Glyco_hydro_31_2nd"/>
    <property type="match status" value="1"/>
</dbReference>
<evidence type="ECO:0000256" key="1">
    <source>
        <dbReference type="ARBA" id="ARBA00007806"/>
    </source>
</evidence>
<dbReference type="Pfam" id="PF13802">
    <property type="entry name" value="Gal_mutarotas_2"/>
    <property type="match status" value="1"/>
</dbReference>
<dbReference type="CDD" id="cd14752">
    <property type="entry name" value="GH31_N"/>
    <property type="match status" value="1"/>
</dbReference>
<evidence type="ECO:0000259" key="5">
    <source>
        <dbReference type="Pfam" id="PF01055"/>
    </source>
</evidence>